<reference evidence="3 4" key="1">
    <citation type="journal article" date="2011" name="J. Bacteriol.">
        <title>Draft genome sequence of the polycyclic aromatic hydrocarbon-degrading, genetically engineered bioluminescent bioreporter Pseudomonas fluorescens HK44.</title>
        <authorList>
            <person name="Chauhan A."/>
            <person name="Layton A.C."/>
            <person name="Williams D.E."/>
            <person name="Smartt A.E."/>
            <person name="Ripp S."/>
            <person name="Karpinets T.V."/>
            <person name="Brown S.D."/>
            <person name="Sayler G.S."/>
        </authorList>
    </citation>
    <scope>NUCLEOTIDE SEQUENCE [LARGE SCALE GENOMIC DNA]</scope>
    <source>
        <strain evidence="3 4">HK44</strain>
    </source>
</reference>
<dbReference type="SUPFAM" id="SSF53474">
    <property type="entry name" value="alpha/beta-Hydrolases"/>
    <property type="match status" value="1"/>
</dbReference>
<dbReference type="GO" id="GO:0016020">
    <property type="term" value="C:membrane"/>
    <property type="evidence" value="ECO:0007669"/>
    <property type="project" value="TreeGrafter"/>
</dbReference>
<dbReference type="InterPro" id="IPR050266">
    <property type="entry name" value="AB_hydrolase_sf"/>
</dbReference>
<dbReference type="HOGENOM" id="CLU_020336_13_2_6"/>
<dbReference type="InterPro" id="IPR029058">
    <property type="entry name" value="AB_hydrolase_fold"/>
</dbReference>
<dbReference type="AlphaFoldDB" id="A0A010RXB5"/>
<dbReference type="PATRIC" id="fig|1042209.11.peg.3903"/>
<dbReference type="eggNOG" id="COG0596">
    <property type="taxonomic scope" value="Bacteria"/>
</dbReference>
<dbReference type="EMBL" id="AFOY02000015">
    <property type="protein sequence ID" value="EXF93534.1"/>
    <property type="molecule type" value="Genomic_DNA"/>
</dbReference>
<comment type="caution">
    <text evidence="3">The sequence shown here is derived from an EMBL/GenBank/DDBJ whole genome shotgun (WGS) entry which is preliminary data.</text>
</comment>
<proteinExistence type="predicted"/>
<gene>
    <name evidence="3" type="ORF">HK44_007605</name>
</gene>
<sequence>MSTFTEASTSKFVQTPEWNIHYNEAGEGETVIMIHGSGAGATGWANFHRNVDDFVDAGYRVILMDCPGFGKSDPLVTAEPRFVINARAVKALMDGLDIDKAHLVGNSMGGGTALGFAVASPERLDKMILMGSGGVGRTSIFTPLPMEGIKLLFGVYREPTLENLKKMLNVFVYDSSALTEELIGLRLKSILDKPHHLENFLKSVDLSKFQMGDFTDNLPDIKAKTLITWGRDDRFVPIDWSLKLLNGIPDSRLHVFSKCGHWAQWEHAPAFNRLVIDFLKH</sequence>
<dbReference type="Gene3D" id="3.40.50.1820">
    <property type="entry name" value="alpha/beta hydrolase"/>
    <property type="match status" value="1"/>
</dbReference>
<feature type="domain" description="AB hydrolase-1" evidence="2">
    <location>
        <begin position="30"/>
        <end position="268"/>
    </location>
</feature>
<dbReference type="OrthoDB" id="5853561at2"/>
<dbReference type="PRINTS" id="PR00412">
    <property type="entry name" value="EPOXHYDRLASE"/>
</dbReference>
<evidence type="ECO:0000256" key="1">
    <source>
        <dbReference type="ARBA" id="ARBA00022801"/>
    </source>
</evidence>
<dbReference type="RefSeq" id="WP_019690202.1">
    <property type="nucleotide sequence ID" value="NZ_AFOY02000015.1"/>
</dbReference>
<dbReference type="Proteomes" id="UP000022611">
    <property type="component" value="Unassembled WGS sequence"/>
</dbReference>
<dbReference type="PRINTS" id="PR00111">
    <property type="entry name" value="ABHYDROLASE"/>
</dbReference>
<dbReference type="Pfam" id="PF00561">
    <property type="entry name" value="Abhydrolase_1"/>
    <property type="match status" value="1"/>
</dbReference>
<evidence type="ECO:0000313" key="3">
    <source>
        <dbReference type="EMBL" id="EXF93534.1"/>
    </source>
</evidence>
<evidence type="ECO:0000313" key="4">
    <source>
        <dbReference type="Proteomes" id="UP000022611"/>
    </source>
</evidence>
<dbReference type="GO" id="GO:0016787">
    <property type="term" value="F:hydrolase activity"/>
    <property type="evidence" value="ECO:0007669"/>
    <property type="project" value="UniProtKB-KW"/>
</dbReference>
<organism evidence="3 4">
    <name type="scientific">Pseudomonas fluorescens HK44</name>
    <dbReference type="NCBI Taxonomy" id="1042209"/>
    <lineage>
        <taxon>Bacteria</taxon>
        <taxon>Pseudomonadati</taxon>
        <taxon>Pseudomonadota</taxon>
        <taxon>Gammaproteobacteria</taxon>
        <taxon>Pseudomonadales</taxon>
        <taxon>Pseudomonadaceae</taxon>
        <taxon>Pseudomonas</taxon>
    </lineage>
</organism>
<dbReference type="PANTHER" id="PTHR43798">
    <property type="entry name" value="MONOACYLGLYCEROL LIPASE"/>
    <property type="match status" value="1"/>
</dbReference>
<dbReference type="InterPro" id="IPR000073">
    <property type="entry name" value="AB_hydrolase_1"/>
</dbReference>
<dbReference type="InterPro" id="IPR000639">
    <property type="entry name" value="Epox_hydrolase-like"/>
</dbReference>
<name>A0A010RXB5_PSEFL</name>
<accession>A0A010RXB5</accession>
<protein>
    <submittedName>
        <fullName evidence="3">2-hydroxy-6-oxo-6-phenylhexa-2,4-dienoate hydrolase</fullName>
    </submittedName>
</protein>
<evidence type="ECO:0000259" key="2">
    <source>
        <dbReference type="Pfam" id="PF00561"/>
    </source>
</evidence>
<dbReference type="PANTHER" id="PTHR43798:SF31">
    <property type="entry name" value="AB HYDROLASE SUPERFAMILY PROTEIN YCLE"/>
    <property type="match status" value="1"/>
</dbReference>
<keyword evidence="1 3" id="KW-0378">Hydrolase</keyword>